<dbReference type="InterPro" id="IPR029044">
    <property type="entry name" value="Nucleotide-diphossugar_trans"/>
</dbReference>
<dbReference type="Gene3D" id="3.90.550.10">
    <property type="entry name" value="Spore Coat Polysaccharide Biosynthesis Protein SpsA, Chain A"/>
    <property type="match status" value="1"/>
</dbReference>
<evidence type="ECO:0000313" key="2">
    <source>
        <dbReference type="EMBL" id="TCM68134.1"/>
    </source>
</evidence>
<sequence>MNNSLPLVSIVVPCYNHENYISQCIQSIIDQSYHNIELIVIDDGSEDQSIEKILEIADACKNRFVNFIFRHRENKGLCATLNEALTLCHGEYFCIIASDDLMRINKTKIQVDYALKYPDVTSFYGGVQLIDDNGALKEKIDLPFQLYTFDKIFMHKFILYAPTQMHRLKDIVDLGGFDENVKVEDWELWLRLTKSGKKILCIPEQLAYYRIHMFNISKNNELMLKDLLNIIEGYRNESGFKKARFNILKQYVINPMREVSQMKYYIIKLICKLKNTLH</sequence>
<dbReference type="EMBL" id="SLVJ01000006">
    <property type="protein sequence ID" value="TCM68134.1"/>
    <property type="molecule type" value="Genomic_DNA"/>
</dbReference>
<gene>
    <name evidence="2" type="ORF">EC844_106117</name>
</gene>
<dbReference type="GO" id="GO:0016758">
    <property type="term" value="F:hexosyltransferase activity"/>
    <property type="evidence" value="ECO:0007669"/>
    <property type="project" value="UniProtKB-ARBA"/>
</dbReference>
<dbReference type="Proteomes" id="UP000294963">
    <property type="component" value="Unassembled WGS sequence"/>
</dbReference>
<dbReference type="OrthoDB" id="8742915at2"/>
<proteinExistence type="predicted"/>
<dbReference type="SUPFAM" id="SSF53448">
    <property type="entry name" value="Nucleotide-diphospho-sugar transferases"/>
    <property type="match status" value="1"/>
</dbReference>
<feature type="domain" description="Glycosyltransferase 2-like" evidence="1">
    <location>
        <begin position="9"/>
        <end position="139"/>
    </location>
</feature>
<protein>
    <submittedName>
        <fullName evidence="2">Alpha-1,3-rhamnosyltransferase</fullName>
    </submittedName>
</protein>
<accession>A0A4R1XUH3</accession>
<name>A0A4R1XUH3_ACICA</name>
<evidence type="ECO:0000313" key="3">
    <source>
        <dbReference type="Proteomes" id="UP000294963"/>
    </source>
</evidence>
<dbReference type="Pfam" id="PF00535">
    <property type="entry name" value="Glycos_transf_2"/>
    <property type="match status" value="1"/>
</dbReference>
<dbReference type="AlphaFoldDB" id="A0A4R1XUH3"/>
<organism evidence="2 3">
    <name type="scientific">Acinetobacter calcoaceticus</name>
    <dbReference type="NCBI Taxonomy" id="471"/>
    <lineage>
        <taxon>Bacteria</taxon>
        <taxon>Pseudomonadati</taxon>
        <taxon>Pseudomonadota</taxon>
        <taxon>Gammaproteobacteria</taxon>
        <taxon>Moraxellales</taxon>
        <taxon>Moraxellaceae</taxon>
        <taxon>Acinetobacter</taxon>
        <taxon>Acinetobacter calcoaceticus/baumannii complex</taxon>
    </lineage>
</organism>
<dbReference type="PANTHER" id="PTHR22916:SF3">
    <property type="entry name" value="UDP-GLCNAC:BETAGAL BETA-1,3-N-ACETYLGLUCOSAMINYLTRANSFERASE-LIKE PROTEIN 1"/>
    <property type="match status" value="1"/>
</dbReference>
<dbReference type="PANTHER" id="PTHR22916">
    <property type="entry name" value="GLYCOSYLTRANSFERASE"/>
    <property type="match status" value="1"/>
</dbReference>
<comment type="caution">
    <text evidence="2">The sequence shown here is derived from an EMBL/GenBank/DDBJ whole genome shotgun (WGS) entry which is preliminary data.</text>
</comment>
<evidence type="ECO:0000259" key="1">
    <source>
        <dbReference type="Pfam" id="PF00535"/>
    </source>
</evidence>
<reference evidence="2 3" key="1">
    <citation type="submission" date="2019-03" db="EMBL/GenBank/DDBJ databases">
        <title>Genomic analyses of the natural microbiome of Caenorhabditis elegans.</title>
        <authorList>
            <person name="Samuel B."/>
        </authorList>
    </citation>
    <scope>NUCLEOTIDE SEQUENCE [LARGE SCALE GENOMIC DNA]</scope>
    <source>
        <strain evidence="2 3">JUb89</strain>
    </source>
</reference>
<dbReference type="InterPro" id="IPR001173">
    <property type="entry name" value="Glyco_trans_2-like"/>
</dbReference>
<keyword evidence="3" id="KW-1185">Reference proteome</keyword>
<keyword evidence="2" id="KW-0808">Transferase</keyword>